<dbReference type="AlphaFoldDB" id="A0A5E4FFP2"/>
<keyword evidence="3" id="KW-0732">Signal</keyword>
<dbReference type="Gramene" id="VVA26974">
    <property type="protein sequence ID" value="VVA26974"/>
    <property type="gene ID" value="Prudul26B025901"/>
</dbReference>
<evidence type="ECO:0000313" key="5">
    <source>
        <dbReference type="Proteomes" id="UP000327085"/>
    </source>
</evidence>
<sequence>MKKIFVLILIFWIGFGHGQRTFDVLEYGAAGDGKTDDSKKLKPAASVLDLVAACPPSPNLTFLWGPADVYSSSWVEFYRAVRRTLHRDGFLLPQDGLGDPEEFNLLLVVVEAKKLGYIL</sequence>
<feature type="signal peptide" evidence="3">
    <location>
        <begin position="1"/>
        <end position="18"/>
    </location>
</feature>
<proteinExistence type="predicted"/>
<keyword evidence="2" id="KW-0964">Secreted</keyword>
<evidence type="ECO:0000256" key="2">
    <source>
        <dbReference type="ARBA" id="ARBA00022512"/>
    </source>
</evidence>
<evidence type="ECO:0000256" key="3">
    <source>
        <dbReference type="SAM" id="SignalP"/>
    </source>
</evidence>
<organism evidence="4 5">
    <name type="scientific">Prunus dulcis</name>
    <name type="common">Almond</name>
    <name type="synonym">Amygdalus dulcis</name>
    <dbReference type="NCBI Taxonomy" id="3755"/>
    <lineage>
        <taxon>Eukaryota</taxon>
        <taxon>Viridiplantae</taxon>
        <taxon>Streptophyta</taxon>
        <taxon>Embryophyta</taxon>
        <taxon>Tracheophyta</taxon>
        <taxon>Spermatophyta</taxon>
        <taxon>Magnoliopsida</taxon>
        <taxon>eudicotyledons</taxon>
        <taxon>Gunneridae</taxon>
        <taxon>Pentapetalae</taxon>
        <taxon>rosids</taxon>
        <taxon>fabids</taxon>
        <taxon>Rosales</taxon>
        <taxon>Rosaceae</taxon>
        <taxon>Amygdaloideae</taxon>
        <taxon>Amygdaleae</taxon>
        <taxon>Prunus</taxon>
    </lineage>
</organism>
<gene>
    <name evidence="4" type="ORF">ALMOND_2B025901</name>
</gene>
<dbReference type="EMBL" id="CABIKO010000114">
    <property type="protein sequence ID" value="VVA26974.1"/>
    <property type="molecule type" value="Genomic_DNA"/>
</dbReference>
<keyword evidence="2" id="KW-0134">Cell wall</keyword>
<evidence type="ECO:0000313" key="4">
    <source>
        <dbReference type="EMBL" id="VVA26974.1"/>
    </source>
</evidence>
<reference evidence="5" key="1">
    <citation type="journal article" date="2020" name="Plant J.">
        <title>Transposons played a major role in the diversification between the closely related almond and peach genomes: results from the almond genome sequence.</title>
        <authorList>
            <person name="Alioto T."/>
            <person name="Alexiou K.G."/>
            <person name="Bardil A."/>
            <person name="Barteri F."/>
            <person name="Castanera R."/>
            <person name="Cruz F."/>
            <person name="Dhingra A."/>
            <person name="Duval H."/>
            <person name="Fernandez I Marti A."/>
            <person name="Frias L."/>
            <person name="Galan B."/>
            <person name="Garcia J.L."/>
            <person name="Howad W."/>
            <person name="Gomez-Garrido J."/>
            <person name="Gut M."/>
            <person name="Julca I."/>
            <person name="Morata J."/>
            <person name="Puigdomenech P."/>
            <person name="Ribeca P."/>
            <person name="Rubio Cabetas M.J."/>
            <person name="Vlasova A."/>
            <person name="Wirthensohn M."/>
            <person name="Garcia-Mas J."/>
            <person name="Gabaldon T."/>
            <person name="Casacuberta J.M."/>
            <person name="Arus P."/>
        </authorList>
    </citation>
    <scope>NUCLEOTIDE SEQUENCE [LARGE SCALE GENOMIC DNA]</scope>
    <source>
        <strain evidence="5">cv. Texas</strain>
    </source>
</reference>
<evidence type="ECO:0000256" key="1">
    <source>
        <dbReference type="ARBA" id="ARBA00004191"/>
    </source>
</evidence>
<comment type="subcellular location">
    <subcellularLocation>
        <location evidence="1">Secreted</location>
        <location evidence="1">Cell wall</location>
    </subcellularLocation>
</comment>
<dbReference type="Gene3D" id="2.160.20.10">
    <property type="entry name" value="Single-stranded right-handed beta-helix, Pectin lyase-like"/>
    <property type="match status" value="1"/>
</dbReference>
<feature type="chain" id="PRO_5022661104" evidence="3">
    <location>
        <begin position="19"/>
        <end position="119"/>
    </location>
</feature>
<dbReference type="InParanoid" id="A0A5E4FFP2"/>
<dbReference type="SUPFAM" id="SSF51126">
    <property type="entry name" value="Pectin lyase-like"/>
    <property type="match status" value="1"/>
</dbReference>
<accession>A0A5E4FFP2</accession>
<dbReference type="InterPro" id="IPR011050">
    <property type="entry name" value="Pectin_lyase_fold/virulence"/>
</dbReference>
<dbReference type="Proteomes" id="UP000327085">
    <property type="component" value="Chromosome 4"/>
</dbReference>
<dbReference type="InterPro" id="IPR012334">
    <property type="entry name" value="Pectin_lyas_fold"/>
</dbReference>
<protein>
    <submittedName>
        <fullName evidence="4">PREDICTED: POPTR_0010s18010g</fullName>
    </submittedName>
</protein>
<name>A0A5E4FFP2_PRUDU</name>